<evidence type="ECO:0000313" key="4">
    <source>
        <dbReference type="EMBL" id="EKO13971.1"/>
    </source>
</evidence>
<dbReference type="AlphaFoldDB" id="A0A0E2BA24"/>
<feature type="domain" description="CBS" evidence="3">
    <location>
        <begin position="75"/>
        <end position="130"/>
    </location>
</feature>
<dbReference type="PROSITE" id="PS51371">
    <property type="entry name" value="CBS"/>
    <property type="match status" value="2"/>
</dbReference>
<dbReference type="InterPro" id="IPR044725">
    <property type="entry name" value="CBSX3_CBS_dom"/>
</dbReference>
<sequence>MYIKQILAKKDRRVLSVEPETLVMDVVKFMTKYDIGSVIILGEGKLKGIFTERDVLHLSAELGLDLFKKSVSEVMTTSITTMTPEDDVDELLSIMLKKRIRHMPILENDILIGIISIGDAVKAKIEKTEEENKNLKQYMYSENGFI</sequence>
<dbReference type="InterPro" id="IPR000644">
    <property type="entry name" value="CBS_dom"/>
</dbReference>
<keyword evidence="1 2" id="KW-0129">CBS domain</keyword>
<dbReference type="SUPFAM" id="SSF54631">
    <property type="entry name" value="CBS-domain pair"/>
    <property type="match status" value="1"/>
</dbReference>
<evidence type="ECO:0000259" key="3">
    <source>
        <dbReference type="PROSITE" id="PS51371"/>
    </source>
</evidence>
<dbReference type="SMART" id="SM00116">
    <property type="entry name" value="CBS"/>
    <property type="match status" value="2"/>
</dbReference>
<dbReference type="RefSeq" id="WP_000275598.1">
    <property type="nucleotide sequence ID" value="NZ_AHMY02000066.1"/>
</dbReference>
<evidence type="ECO:0000313" key="5">
    <source>
        <dbReference type="Proteomes" id="UP000006253"/>
    </source>
</evidence>
<dbReference type="Gene3D" id="3.10.580.10">
    <property type="entry name" value="CBS-domain"/>
    <property type="match status" value="1"/>
</dbReference>
<feature type="domain" description="CBS" evidence="3">
    <location>
        <begin position="10"/>
        <end position="66"/>
    </location>
</feature>
<evidence type="ECO:0000256" key="2">
    <source>
        <dbReference type="PROSITE-ProRule" id="PRU00703"/>
    </source>
</evidence>
<evidence type="ECO:0000256" key="1">
    <source>
        <dbReference type="ARBA" id="ARBA00023122"/>
    </source>
</evidence>
<dbReference type="InterPro" id="IPR046342">
    <property type="entry name" value="CBS_dom_sf"/>
</dbReference>
<dbReference type="PANTHER" id="PTHR43080">
    <property type="entry name" value="CBS DOMAIN-CONTAINING PROTEIN CBSX3, MITOCHONDRIAL"/>
    <property type="match status" value="1"/>
</dbReference>
<gene>
    <name evidence="4" type="ORF">LEP1GSC081_0301</name>
</gene>
<comment type="caution">
    <text evidence="4">The sequence shown here is derived from an EMBL/GenBank/DDBJ whole genome shotgun (WGS) entry which is preliminary data.</text>
</comment>
<dbReference type="Proteomes" id="UP000006253">
    <property type="component" value="Unassembled WGS sequence"/>
</dbReference>
<dbReference type="PANTHER" id="PTHR43080:SF2">
    <property type="entry name" value="CBS DOMAIN-CONTAINING PROTEIN"/>
    <property type="match status" value="1"/>
</dbReference>
<dbReference type="InterPro" id="IPR051257">
    <property type="entry name" value="Diverse_CBS-Domain"/>
</dbReference>
<proteinExistence type="predicted"/>
<organism evidence="4 5">
    <name type="scientific">Leptospira kirschneri str. H1</name>
    <dbReference type="NCBI Taxonomy" id="1049966"/>
    <lineage>
        <taxon>Bacteria</taxon>
        <taxon>Pseudomonadati</taxon>
        <taxon>Spirochaetota</taxon>
        <taxon>Spirochaetia</taxon>
        <taxon>Leptospirales</taxon>
        <taxon>Leptospiraceae</taxon>
        <taxon>Leptospira</taxon>
    </lineage>
</organism>
<name>A0A0E2BA24_9LEPT</name>
<dbReference type="CDD" id="cd04623">
    <property type="entry name" value="CBS_pair_bac_euk"/>
    <property type="match status" value="1"/>
</dbReference>
<dbReference type="EMBL" id="AHMY02000066">
    <property type="protein sequence ID" value="EKO13971.1"/>
    <property type="molecule type" value="Genomic_DNA"/>
</dbReference>
<dbReference type="Pfam" id="PF00571">
    <property type="entry name" value="CBS"/>
    <property type="match status" value="2"/>
</dbReference>
<reference evidence="4 5" key="1">
    <citation type="submission" date="2012-10" db="EMBL/GenBank/DDBJ databases">
        <authorList>
            <person name="Harkins D.M."/>
            <person name="Durkin A.S."/>
            <person name="Brinkac L.M."/>
            <person name="Selengut J.D."/>
            <person name="Sanka R."/>
            <person name="DePew J."/>
            <person name="Purushe J."/>
            <person name="Peacock S.J."/>
            <person name="Thaipadungpanit J."/>
            <person name="Wuthiekanun V.W."/>
            <person name="Day N.P."/>
            <person name="Vinetz J.M."/>
            <person name="Sutton G.G."/>
            <person name="Nelson W.C."/>
            <person name="Fouts D.E."/>
        </authorList>
    </citation>
    <scope>NUCLEOTIDE SEQUENCE [LARGE SCALE GENOMIC DNA]</scope>
    <source>
        <strain evidence="4 5">H1</strain>
    </source>
</reference>
<protein>
    <submittedName>
        <fullName evidence="4">CBS domain protein</fullName>
    </submittedName>
</protein>
<accession>A0A0E2BA24</accession>